<reference evidence="2" key="3">
    <citation type="submission" date="2025-09" db="UniProtKB">
        <authorList>
            <consortium name="Ensembl"/>
        </authorList>
    </citation>
    <scope>IDENTIFICATION</scope>
</reference>
<keyword evidence="3" id="KW-1185">Reference proteome</keyword>
<reference evidence="2" key="2">
    <citation type="submission" date="2025-08" db="UniProtKB">
        <authorList>
            <consortium name="Ensembl"/>
        </authorList>
    </citation>
    <scope>IDENTIFICATION</scope>
</reference>
<sequence length="300" mass="32339">MERGGLQAGDHVALVFPPGIDLSAAFYGCLYAGCVPITVRPPHPQNISTTLPTVKMIVEVSHSACVMTTAVICKLLRSKEAMATISIRNWPPVLDSGFAASAESERDVGWGRVCVFLKRLGKKADSRSLSLAHCDPKATDLLELESRRCAAGGSLRCLPSVGELDLSCNKLLAGGLSRLTFHLAHVTHLERLDLHLCCLTRDDLEALIQVLPSLTALTELDVSSNKEVGGVVHPLVSALPVTQMRRLPFNSCYLSNESFTALALAVPYLRRVDISWCKVVGGHLAPCWMLCSHQSSASSV</sequence>
<dbReference type="Ensembl" id="ENSOABT00000083321.1">
    <property type="protein sequence ID" value="ENSOABP00000066140.1"/>
    <property type="gene ID" value="ENSOABG00000036847.1"/>
</dbReference>
<accession>A0AAZ1XEW4</accession>
<evidence type="ECO:0000313" key="2">
    <source>
        <dbReference type="Ensembl" id="ENSOABP00000066140.1"/>
    </source>
</evidence>
<protein>
    <recommendedName>
        <fullName evidence="1">AMP-dependent synthetase/ligase domain-containing protein</fullName>
    </recommendedName>
</protein>
<dbReference type="Pfam" id="PF00501">
    <property type="entry name" value="AMP-binding"/>
    <property type="match status" value="1"/>
</dbReference>
<dbReference type="InterPro" id="IPR032675">
    <property type="entry name" value="LRR_dom_sf"/>
</dbReference>
<reference evidence="3" key="1">
    <citation type="submission" date="2020-03" db="EMBL/GenBank/DDBJ databases">
        <title>Evolution of repeat sequences and sex chromosomes of tilapia species revealed by chromosome-level genomes.</title>
        <authorList>
            <person name="Xu L."/>
            <person name="Tao W."/>
            <person name="Wang D."/>
            <person name="Zhou Q."/>
        </authorList>
    </citation>
    <scope>NUCLEOTIDE SEQUENCE [LARGE SCALE GENOMIC DNA]</scope>
    <source>
        <strain evidence="3">Israel</strain>
    </source>
</reference>
<gene>
    <name evidence="2" type="primary">NOXRED1</name>
</gene>
<dbReference type="InterPro" id="IPR000873">
    <property type="entry name" value="AMP-dep_synth/lig_dom"/>
</dbReference>
<feature type="domain" description="AMP-dependent synthetase/ligase" evidence="1">
    <location>
        <begin position="5"/>
        <end position="95"/>
    </location>
</feature>
<dbReference type="InterPro" id="IPR042419">
    <property type="entry name" value="LRC31"/>
</dbReference>
<dbReference type="PANTHER" id="PTHR24109:SF3">
    <property type="entry name" value="LEUCINE-RICH REPEAT-CONTAINING PROTEIN 31"/>
    <property type="match status" value="1"/>
</dbReference>
<name>A0AAZ1XEW4_OREAU</name>
<dbReference type="InterPro" id="IPR042099">
    <property type="entry name" value="ANL_N_sf"/>
</dbReference>
<dbReference type="AlphaFoldDB" id="A0AAZ1XEW4"/>
<dbReference type="SUPFAM" id="SSF52047">
    <property type="entry name" value="RNI-like"/>
    <property type="match status" value="1"/>
</dbReference>
<proteinExistence type="predicted"/>
<dbReference type="PANTHER" id="PTHR24109">
    <property type="entry name" value="LEUCINE-RICH REPEAT-CONTAINING PROTEIN 31"/>
    <property type="match status" value="1"/>
</dbReference>
<evidence type="ECO:0000313" key="3">
    <source>
        <dbReference type="Proteomes" id="UP000472276"/>
    </source>
</evidence>
<dbReference type="Gene3D" id="3.40.50.12780">
    <property type="entry name" value="N-terminal domain of ligase-like"/>
    <property type="match status" value="1"/>
</dbReference>
<evidence type="ECO:0000259" key="1">
    <source>
        <dbReference type="Pfam" id="PF00501"/>
    </source>
</evidence>
<organism evidence="2 3">
    <name type="scientific">Oreochromis aureus</name>
    <name type="common">Israeli tilapia</name>
    <name type="synonym">Chromis aureus</name>
    <dbReference type="NCBI Taxonomy" id="47969"/>
    <lineage>
        <taxon>Eukaryota</taxon>
        <taxon>Metazoa</taxon>
        <taxon>Chordata</taxon>
        <taxon>Craniata</taxon>
        <taxon>Vertebrata</taxon>
        <taxon>Euteleostomi</taxon>
        <taxon>Actinopterygii</taxon>
        <taxon>Neopterygii</taxon>
        <taxon>Teleostei</taxon>
        <taxon>Neoteleostei</taxon>
        <taxon>Acanthomorphata</taxon>
        <taxon>Ovalentaria</taxon>
        <taxon>Cichlomorphae</taxon>
        <taxon>Cichliformes</taxon>
        <taxon>Cichlidae</taxon>
        <taxon>African cichlids</taxon>
        <taxon>Pseudocrenilabrinae</taxon>
        <taxon>Oreochromini</taxon>
        <taxon>Oreochromis</taxon>
    </lineage>
</organism>
<dbReference type="SUPFAM" id="SSF56801">
    <property type="entry name" value="Acetyl-CoA synthetase-like"/>
    <property type="match status" value="1"/>
</dbReference>
<dbReference type="Gene3D" id="3.80.10.10">
    <property type="entry name" value="Ribonuclease Inhibitor"/>
    <property type="match status" value="1"/>
</dbReference>
<dbReference type="Proteomes" id="UP000472276">
    <property type="component" value="Unassembled WGS sequence"/>
</dbReference>